<evidence type="ECO:0000256" key="1">
    <source>
        <dbReference type="SAM" id="Phobius"/>
    </source>
</evidence>
<keyword evidence="1" id="KW-1133">Transmembrane helix</keyword>
<keyword evidence="3" id="KW-1185">Reference proteome</keyword>
<feature type="transmembrane region" description="Helical" evidence="1">
    <location>
        <begin position="27"/>
        <end position="45"/>
    </location>
</feature>
<feature type="transmembrane region" description="Helical" evidence="1">
    <location>
        <begin position="168"/>
        <end position="187"/>
    </location>
</feature>
<dbReference type="AlphaFoldDB" id="A0A136PUI7"/>
<feature type="transmembrane region" description="Helical" evidence="1">
    <location>
        <begin position="65"/>
        <end position="84"/>
    </location>
</feature>
<proteinExistence type="predicted"/>
<sequence length="379" mass="40152">MVAPVTAAVPAVDAAVTDVTAQVAARYARGATIAAVVIAGCWHFGFDLPSTVTNWSVYRWPWLAVAAWLAYLVVGTVGAVPLLTGTVRRSVAWLLAGAALGSAAAVLVACPPGTLDTPANWATGSVGWLAVIVLWRRPLADLVAFLLANALLMLTVLVVTDALDRITFARYVMVVLGSVTLQLGYSVGTRGFDTAARWAAENSTRRAEALARRTAIEVVALARAERYQTLRLSTAPILADLAAGADPADPGLRHRCAVGAARLRRLIAETDDTPEPLLHEVRACADVAERRGVMVSLHAVGTLPVPPVAVRRALTEAPIEVLSGARTYARVTVVGSGTGVVLSVVADAPEVVVHHHPDVVVDQHREDGRIWIETRWPAR</sequence>
<dbReference type="EMBL" id="LRQV01000027">
    <property type="protein sequence ID" value="KXK62055.1"/>
    <property type="molecule type" value="Genomic_DNA"/>
</dbReference>
<dbReference type="Proteomes" id="UP000070620">
    <property type="component" value="Unassembled WGS sequence"/>
</dbReference>
<keyword evidence="1" id="KW-0812">Transmembrane</keyword>
<organism evidence="2 3">
    <name type="scientific">Micromonospora rosaria</name>
    <dbReference type="NCBI Taxonomy" id="47874"/>
    <lineage>
        <taxon>Bacteria</taxon>
        <taxon>Bacillati</taxon>
        <taxon>Actinomycetota</taxon>
        <taxon>Actinomycetes</taxon>
        <taxon>Micromonosporales</taxon>
        <taxon>Micromonosporaceae</taxon>
        <taxon>Micromonospora</taxon>
    </lineage>
</organism>
<comment type="caution">
    <text evidence="2">The sequence shown here is derived from an EMBL/GenBank/DDBJ whole genome shotgun (WGS) entry which is preliminary data.</text>
</comment>
<name>A0A136PUI7_9ACTN</name>
<protein>
    <submittedName>
        <fullName evidence="2">Uncharacterized protein</fullName>
    </submittedName>
</protein>
<evidence type="ECO:0000313" key="2">
    <source>
        <dbReference type="EMBL" id="KXK62055.1"/>
    </source>
</evidence>
<accession>A0A136PUI7</accession>
<feature type="transmembrane region" description="Helical" evidence="1">
    <location>
        <begin position="91"/>
        <end position="112"/>
    </location>
</feature>
<evidence type="ECO:0000313" key="3">
    <source>
        <dbReference type="Proteomes" id="UP000070620"/>
    </source>
</evidence>
<feature type="transmembrane region" description="Helical" evidence="1">
    <location>
        <begin position="142"/>
        <end position="162"/>
    </location>
</feature>
<feature type="transmembrane region" description="Helical" evidence="1">
    <location>
        <begin position="118"/>
        <end position="135"/>
    </location>
</feature>
<gene>
    <name evidence="2" type="ORF">AWW66_10435</name>
</gene>
<keyword evidence="1" id="KW-0472">Membrane</keyword>
<reference evidence="2 3" key="1">
    <citation type="submission" date="2016-01" db="EMBL/GenBank/DDBJ databases">
        <title>Whole genome sequence and analysis of Micromonospora rosaria DSM 803, which can produce antibacterial substance rosamicin.</title>
        <authorList>
            <person name="Yang H."/>
            <person name="He X."/>
            <person name="Zhu D."/>
        </authorList>
    </citation>
    <scope>NUCLEOTIDE SEQUENCE [LARGE SCALE GENOMIC DNA]</scope>
    <source>
        <strain evidence="2 3">DSM 803</strain>
    </source>
</reference>